<keyword evidence="3" id="KW-1185">Reference proteome</keyword>
<accession>A0A1F5L247</accession>
<dbReference type="EMBL" id="LXJU01000052">
    <property type="protein sequence ID" value="OGE47272.1"/>
    <property type="molecule type" value="Genomic_DNA"/>
</dbReference>
<feature type="domain" description="PBP" evidence="1">
    <location>
        <begin position="61"/>
        <end position="255"/>
    </location>
</feature>
<evidence type="ECO:0000313" key="3">
    <source>
        <dbReference type="Proteomes" id="UP000177622"/>
    </source>
</evidence>
<dbReference type="PANTHER" id="PTHR37945:SF1">
    <property type="entry name" value="EXTRACELLULAR TUNGSTATE BINDING PROTEIN"/>
    <property type="match status" value="1"/>
</dbReference>
<gene>
    <name evidence="2" type="ORF">PENARI_c052G05503</name>
</gene>
<sequence length="311" mass="34584">MTYFANTIIQQHGDIASTPSQVFGKGNLILRIGNGGAGGVGLVEALAKDYLLLQKNQGRIEWICNHSRNTQLALLGGYVDIALTYEREQEEIAVSEGWAKNAGCIFHDHFCLVGPEHDPANVKDTMSIEEAFDRIAKTGSMFHSRDDGSATMCKEHDIWRRCHRTPWNDAPGSSSWYIKAKHNPADAISFASAAGAYTLNDRSTLLDQVSRGRVRGSTVFFEPTDPFHPLMNSCYVLYAPNSSACGNEHVSMFINHLKSERSQSLIARYGVDKAEVPFFAPVKDKIAKSSLVHRRVRNGRLMLSNQRLQKL</sequence>
<dbReference type="RefSeq" id="XP_022482733.1">
    <property type="nucleotide sequence ID" value="XM_022637418.1"/>
</dbReference>
<dbReference type="PANTHER" id="PTHR37945">
    <property type="entry name" value="EXTRACELLULAR TUNGSTATE BINDING PROTEIN"/>
    <property type="match status" value="1"/>
</dbReference>
<dbReference type="InterPro" id="IPR024370">
    <property type="entry name" value="PBP_domain"/>
</dbReference>
<organism evidence="2 3">
    <name type="scientific">Penicillium arizonense</name>
    <dbReference type="NCBI Taxonomy" id="1835702"/>
    <lineage>
        <taxon>Eukaryota</taxon>
        <taxon>Fungi</taxon>
        <taxon>Dikarya</taxon>
        <taxon>Ascomycota</taxon>
        <taxon>Pezizomycotina</taxon>
        <taxon>Eurotiomycetes</taxon>
        <taxon>Eurotiomycetidae</taxon>
        <taxon>Eurotiales</taxon>
        <taxon>Aspergillaceae</taxon>
        <taxon>Penicillium</taxon>
    </lineage>
</organism>
<dbReference type="Pfam" id="PF12849">
    <property type="entry name" value="PBP_like_2"/>
    <property type="match status" value="1"/>
</dbReference>
<dbReference type="InterPro" id="IPR052738">
    <property type="entry name" value="ABC-Tungstate_binding"/>
</dbReference>
<protein>
    <recommendedName>
        <fullName evidence="1">PBP domain-containing protein</fullName>
    </recommendedName>
</protein>
<dbReference type="OrthoDB" id="10260248at2759"/>
<evidence type="ECO:0000313" key="2">
    <source>
        <dbReference type="EMBL" id="OGE47272.1"/>
    </source>
</evidence>
<dbReference type="SUPFAM" id="SSF53850">
    <property type="entry name" value="Periplasmic binding protein-like II"/>
    <property type="match status" value="1"/>
</dbReference>
<dbReference type="Proteomes" id="UP000177622">
    <property type="component" value="Unassembled WGS sequence"/>
</dbReference>
<name>A0A1F5L247_PENAI</name>
<dbReference type="GeneID" id="34582152"/>
<proteinExistence type="predicted"/>
<comment type="caution">
    <text evidence="2">The sequence shown here is derived from an EMBL/GenBank/DDBJ whole genome shotgun (WGS) entry which is preliminary data.</text>
</comment>
<reference evidence="2 3" key="1">
    <citation type="journal article" date="2016" name="Sci. Rep.">
        <title>Penicillium arizonense, a new, genome sequenced fungal species, reveals a high chemical diversity in secreted metabolites.</title>
        <authorList>
            <person name="Grijseels S."/>
            <person name="Nielsen J.C."/>
            <person name="Randelovic M."/>
            <person name="Nielsen J."/>
            <person name="Nielsen K.F."/>
            <person name="Workman M."/>
            <person name="Frisvad J.C."/>
        </authorList>
    </citation>
    <scope>NUCLEOTIDE SEQUENCE [LARGE SCALE GENOMIC DNA]</scope>
    <source>
        <strain evidence="2 3">CBS 141311</strain>
    </source>
</reference>
<dbReference type="Gene3D" id="3.40.190.10">
    <property type="entry name" value="Periplasmic binding protein-like II"/>
    <property type="match status" value="2"/>
</dbReference>
<evidence type="ECO:0000259" key="1">
    <source>
        <dbReference type="Pfam" id="PF12849"/>
    </source>
</evidence>
<dbReference type="STRING" id="1835702.A0A1F5L247"/>
<dbReference type="AlphaFoldDB" id="A0A1F5L247"/>